<dbReference type="STRING" id="151894.SAMN04488524_0269"/>
<keyword evidence="5" id="KW-1185">Reference proteome</keyword>
<protein>
    <submittedName>
        <fullName evidence="4">Acetyl esterase/lipase</fullName>
    </submittedName>
</protein>
<reference evidence="5" key="1">
    <citation type="submission" date="2017-04" db="EMBL/GenBank/DDBJ databases">
        <authorList>
            <person name="Varghese N."/>
            <person name="Submissions S."/>
        </authorList>
    </citation>
    <scope>NUCLEOTIDE SEQUENCE [LARGE SCALE GENOMIC DNA]</scope>
    <source>
        <strain evidence="5">DSM 12126</strain>
    </source>
</reference>
<evidence type="ECO:0000313" key="5">
    <source>
        <dbReference type="Proteomes" id="UP000192756"/>
    </source>
</evidence>
<gene>
    <name evidence="4" type="ORF">SAMN04488524_0269</name>
</gene>
<dbReference type="InterPro" id="IPR049492">
    <property type="entry name" value="BD-FAE-like_dom"/>
</dbReference>
<dbReference type="Pfam" id="PF20434">
    <property type="entry name" value="BD-FAE"/>
    <property type="match status" value="1"/>
</dbReference>
<evidence type="ECO:0000313" key="4">
    <source>
        <dbReference type="EMBL" id="SMC41027.1"/>
    </source>
</evidence>
<dbReference type="AlphaFoldDB" id="A0A1W1YXS7"/>
<sequence length="293" mass="32466">MNKERNKTMMKSLTMIVMLLLTHGAFAQQVLPLYPDAVPNSKALLNEREQPTLTVYLPAANRASGTAIIIFPGGGYGTLVTDTEGTPIARAFLEQGIAAIVVKYRLPDAQKMEDKSLGPLMDAQQAMKTVRAQAADWHINPSKIGVIGFSAGGHLASTLGTHYKTSYVPNKENISLRPDFMVLVYPVISMDTALTHMGSRINLLGKEPSQERVSLFSNENQVTRDTPPAYLTHTGDDQVVKVDNSIAFYRALQQHKVDSELHLFPKGDHGFVLKLPPGEWMQPIYRFMERQGF</sequence>
<organism evidence="4 5">
    <name type="scientific">Pedobacter africanus</name>
    <dbReference type="NCBI Taxonomy" id="151894"/>
    <lineage>
        <taxon>Bacteria</taxon>
        <taxon>Pseudomonadati</taxon>
        <taxon>Bacteroidota</taxon>
        <taxon>Sphingobacteriia</taxon>
        <taxon>Sphingobacteriales</taxon>
        <taxon>Sphingobacteriaceae</taxon>
        <taxon>Pedobacter</taxon>
    </lineage>
</organism>
<dbReference type="RefSeq" id="WP_200815593.1">
    <property type="nucleotide sequence ID" value="NZ_FWXT01000001.1"/>
</dbReference>
<dbReference type="InterPro" id="IPR029058">
    <property type="entry name" value="AB_hydrolase_fold"/>
</dbReference>
<evidence type="ECO:0000256" key="2">
    <source>
        <dbReference type="SAM" id="SignalP"/>
    </source>
</evidence>
<dbReference type="SUPFAM" id="SSF53474">
    <property type="entry name" value="alpha/beta-Hydrolases"/>
    <property type="match status" value="1"/>
</dbReference>
<dbReference type="Gene3D" id="3.40.50.1820">
    <property type="entry name" value="alpha/beta hydrolase"/>
    <property type="match status" value="1"/>
</dbReference>
<keyword evidence="2" id="KW-0732">Signal</keyword>
<evidence type="ECO:0000256" key="1">
    <source>
        <dbReference type="ARBA" id="ARBA00022801"/>
    </source>
</evidence>
<dbReference type="GO" id="GO:0016787">
    <property type="term" value="F:hydrolase activity"/>
    <property type="evidence" value="ECO:0007669"/>
    <property type="project" value="UniProtKB-KW"/>
</dbReference>
<dbReference type="Proteomes" id="UP000192756">
    <property type="component" value="Unassembled WGS sequence"/>
</dbReference>
<dbReference type="InterPro" id="IPR050300">
    <property type="entry name" value="GDXG_lipolytic_enzyme"/>
</dbReference>
<dbReference type="PANTHER" id="PTHR48081">
    <property type="entry name" value="AB HYDROLASE SUPERFAMILY PROTEIN C4A8.06C"/>
    <property type="match status" value="1"/>
</dbReference>
<accession>A0A1W1YXS7</accession>
<evidence type="ECO:0000259" key="3">
    <source>
        <dbReference type="Pfam" id="PF20434"/>
    </source>
</evidence>
<dbReference type="EMBL" id="FWXT01000001">
    <property type="protein sequence ID" value="SMC41027.1"/>
    <property type="molecule type" value="Genomic_DNA"/>
</dbReference>
<dbReference type="PANTHER" id="PTHR48081:SF6">
    <property type="entry name" value="PEPTIDASE S9 PROLYL OLIGOPEPTIDASE CATALYTIC DOMAIN-CONTAINING PROTEIN"/>
    <property type="match status" value="1"/>
</dbReference>
<proteinExistence type="predicted"/>
<name>A0A1W1YXS7_9SPHI</name>
<feature type="signal peptide" evidence="2">
    <location>
        <begin position="1"/>
        <end position="27"/>
    </location>
</feature>
<feature type="domain" description="BD-FAE-like" evidence="3">
    <location>
        <begin position="53"/>
        <end position="252"/>
    </location>
</feature>
<feature type="chain" id="PRO_5012054368" evidence="2">
    <location>
        <begin position="28"/>
        <end position="293"/>
    </location>
</feature>
<keyword evidence="1" id="KW-0378">Hydrolase</keyword>